<evidence type="ECO:0000259" key="1">
    <source>
        <dbReference type="Pfam" id="PF01402"/>
    </source>
</evidence>
<dbReference type="Pfam" id="PF01402">
    <property type="entry name" value="RHH_1"/>
    <property type="match status" value="1"/>
</dbReference>
<reference evidence="3" key="4">
    <citation type="submission" date="2020-09" db="EMBL/GenBank/DDBJ databases">
        <authorList>
            <person name="Sun Q."/>
            <person name="Ohkuma M."/>
        </authorList>
    </citation>
    <scope>NUCLEOTIDE SEQUENCE</scope>
    <source>
        <strain evidence="3">JCM 31740</strain>
    </source>
</reference>
<dbReference type="InterPro" id="IPR010985">
    <property type="entry name" value="Ribbon_hlx_hlx"/>
</dbReference>
<evidence type="ECO:0000313" key="2">
    <source>
        <dbReference type="EMBL" id="BBD71745.1"/>
    </source>
</evidence>
<proteinExistence type="predicted"/>
<accession>A0A348B0P3</accession>
<sequence length="80" mass="9233">MFGQSREIHLILALSHFSSVKSTQSASKRVLSVRLKDSVVKKIDQLIHERKFESRTHFIKSALDFYISKKLNEERTVNGS</sequence>
<dbReference type="CDD" id="cd22231">
    <property type="entry name" value="RHH_NikR_HicB-like"/>
    <property type="match status" value="1"/>
</dbReference>
<name>A0A348B0P3_9CREN</name>
<gene>
    <name evidence="3" type="ORF">GCM10007116_00130</name>
    <name evidence="2" type="ORF">HS1genome_0134</name>
</gene>
<dbReference type="EMBL" id="BMQS01000001">
    <property type="protein sequence ID" value="GGT86189.1"/>
    <property type="molecule type" value="Genomic_DNA"/>
</dbReference>
<keyword evidence="4" id="KW-1185">Reference proteome</keyword>
<organism evidence="2 4">
    <name type="scientific">Sulfodiicoccus acidiphilus</name>
    <dbReference type="NCBI Taxonomy" id="1670455"/>
    <lineage>
        <taxon>Archaea</taxon>
        <taxon>Thermoproteota</taxon>
        <taxon>Thermoprotei</taxon>
        <taxon>Sulfolobales</taxon>
        <taxon>Sulfolobaceae</taxon>
        <taxon>Sulfodiicoccus</taxon>
    </lineage>
</organism>
<reference evidence="4" key="2">
    <citation type="submission" date="2018-04" db="EMBL/GenBank/DDBJ databases">
        <title>Complete genome sequence of Sulfodiicoccus acidiphilus strain HS-1.</title>
        <authorList>
            <person name="Sakai H.D."/>
            <person name="Kurosawa N."/>
        </authorList>
    </citation>
    <scope>NUCLEOTIDE SEQUENCE [LARGE SCALE GENOMIC DNA]</scope>
    <source>
        <strain evidence="4">HS-1</strain>
    </source>
</reference>
<dbReference type="Proteomes" id="UP000276741">
    <property type="component" value="Chromosome"/>
</dbReference>
<protein>
    <recommendedName>
        <fullName evidence="1">Ribbon-helix-helix protein CopG domain-containing protein</fullName>
    </recommendedName>
</protein>
<evidence type="ECO:0000313" key="4">
    <source>
        <dbReference type="Proteomes" id="UP000276741"/>
    </source>
</evidence>
<feature type="domain" description="Ribbon-helix-helix protein CopG" evidence="1">
    <location>
        <begin position="30"/>
        <end position="68"/>
    </location>
</feature>
<reference evidence="3" key="1">
    <citation type="journal article" date="2014" name="Int. J. Syst. Evol. Microbiol.">
        <title>Complete genome sequence of Corynebacterium casei LMG S-19264T (=DSM 44701T), isolated from a smear-ripened cheese.</title>
        <authorList>
            <consortium name="US DOE Joint Genome Institute (JGI-PGF)"/>
            <person name="Walter F."/>
            <person name="Albersmeier A."/>
            <person name="Kalinowski J."/>
            <person name="Ruckert C."/>
        </authorList>
    </citation>
    <scope>NUCLEOTIDE SEQUENCE</scope>
    <source>
        <strain evidence="3">JCM 31740</strain>
    </source>
</reference>
<dbReference type="InterPro" id="IPR002145">
    <property type="entry name" value="CopG"/>
</dbReference>
<dbReference type="EMBL" id="AP018553">
    <property type="protein sequence ID" value="BBD71745.1"/>
    <property type="molecule type" value="Genomic_DNA"/>
</dbReference>
<dbReference type="Proteomes" id="UP000616143">
    <property type="component" value="Unassembled WGS sequence"/>
</dbReference>
<dbReference type="GO" id="GO:0006355">
    <property type="term" value="P:regulation of DNA-templated transcription"/>
    <property type="evidence" value="ECO:0007669"/>
    <property type="project" value="InterPro"/>
</dbReference>
<dbReference type="SUPFAM" id="SSF47598">
    <property type="entry name" value="Ribbon-helix-helix"/>
    <property type="match status" value="1"/>
</dbReference>
<evidence type="ECO:0000313" key="3">
    <source>
        <dbReference type="EMBL" id="GGT86189.1"/>
    </source>
</evidence>
<reference evidence="2" key="3">
    <citation type="journal article" date="2019" name="BMC Res. Notes">
        <title>Complete genome sequence of the Sulfodiicoccus acidiphilus strain HS-1T, the first crenarchaeon that lacks polB3, isolated from an acidic hot spring in Ohwaku-dani, Hakone, Japan.</title>
        <authorList>
            <person name="Sakai H.D."/>
            <person name="Kurosawa N."/>
        </authorList>
    </citation>
    <scope>NUCLEOTIDE SEQUENCE</scope>
    <source>
        <strain evidence="2">HS-1</strain>
    </source>
</reference>
<dbReference type="KEGG" id="sacd:HS1genome_0134"/>
<dbReference type="AlphaFoldDB" id="A0A348B0P3"/>